<dbReference type="InterPro" id="IPR036388">
    <property type="entry name" value="WH-like_DNA-bd_sf"/>
</dbReference>
<dbReference type="SUPFAM" id="SSF53850">
    <property type="entry name" value="Periplasmic binding protein-like II"/>
    <property type="match status" value="1"/>
</dbReference>
<dbReference type="Pfam" id="PF03466">
    <property type="entry name" value="LysR_substrate"/>
    <property type="match status" value="1"/>
</dbReference>
<protein>
    <submittedName>
        <fullName evidence="6">LysR family transcriptional regulator</fullName>
    </submittedName>
</protein>
<dbReference type="PRINTS" id="PR00039">
    <property type="entry name" value="HTHLYSR"/>
</dbReference>
<comment type="caution">
    <text evidence="6">The sequence shown here is derived from an EMBL/GenBank/DDBJ whole genome shotgun (WGS) entry which is preliminary data.</text>
</comment>
<dbReference type="InterPro" id="IPR050950">
    <property type="entry name" value="HTH-type_LysR_regulators"/>
</dbReference>
<dbReference type="Gene3D" id="1.10.10.10">
    <property type="entry name" value="Winged helix-like DNA-binding domain superfamily/Winged helix DNA-binding domain"/>
    <property type="match status" value="1"/>
</dbReference>
<dbReference type="PANTHER" id="PTHR30419">
    <property type="entry name" value="HTH-TYPE TRANSCRIPTIONAL REGULATOR YBHD"/>
    <property type="match status" value="1"/>
</dbReference>
<reference evidence="6 7" key="1">
    <citation type="submission" date="2017-08" db="EMBL/GenBank/DDBJ databases">
        <title>Infants hospitalized years apart are colonized by the same room-sourced microbial strains.</title>
        <authorList>
            <person name="Brooks B."/>
            <person name="Olm M.R."/>
            <person name="Firek B.A."/>
            <person name="Baker R."/>
            <person name="Thomas B.C."/>
            <person name="Morowitz M.J."/>
            <person name="Banfield J.F."/>
        </authorList>
    </citation>
    <scope>NUCLEOTIDE SEQUENCE [LARGE SCALE GENOMIC DNA]</scope>
    <source>
        <strain evidence="6">S2_005_002_R2_34</strain>
    </source>
</reference>
<dbReference type="GO" id="GO:0003677">
    <property type="term" value="F:DNA binding"/>
    <property type="evidence" value="ECO:0007669"/>
    <property type="project" value="UniProtKB-KW"/>
</dbReference>
<keyword evidence="3" id="KW-0238">DNA-binding</keyword>
<evidence type="ECO:0000313" key="6">
    <source>
        <dbReference type="EMBL" id="PZQ50843.1"/>
    </source>
</evidence>
<dbReference type="InterPro" id="IPR036390">
    <property type="entry name" value="WH_DNA-bd_sf"/>
</dbReference>
<accession>A0A2W5Q7Z9</accession>
<dbReference type="AlphaFoldDB" id="A0A2W5Q7Z9"/>
<dbReference type="GO" id="GO:0003700">
    <property type="term" value="F:DNA-binding transcription factor activity"/>
    <property type="evidence" value="ECO:0007669"/>
    <property type="project" value="InterPro"/>
</dbReference>
<dbReference type="SUPFAM" id="SSF46785">
    <property type="entry name" value="Winged helix' DNA-binding domain"/>
    <property type="match status" value="1"/>
</dbReference>
<evidence type="ECO:0000259" key="5">
    <source>
        <dbReference type="PROSITE" id="PS50931"/>
    </source>
</evidence>
<dbReference type="Proteomes" id="UP000249185">
    <property type="component" value="Unassembled WGS sequence"/>
</dbReference>
<dbReference type="Pfam" id="PF00126">
    <property type="entry name" value="HTH_1"/>
    <property type="match status" value="1"/>
</dbReference>
<dbReference type="Gene3D" id="3.40.190.290">
    <property type="match status" value="1"/>
</dbReference>
<sequence>MLIRHLRFFVTLADERHFGRAAQLCNVTQPTLSQAIRKIEDDLDVALIVRSHRFLALTPDGEKVLRWGRQILADYDSLKDDLGGRSQGLTGKLRLGVIPAAMPAVSFLSEQFSARHPLAMIEVRSMTSRAIERGLGTFEIDGGITYLENEPIDNVLRVPLYHERYVFACGADHPLGDREEISWAEAAGEPLCLLSDDMQNRRILDAIAESAAVSLRPRVVSNSFLGVASHLRNGLWCAIVPHTFGFVFGKADDLVLRPMAEPAHSQLIGLVLSDRSPRSPIVSALHDCAAKAEVERRFAGVDRAVAN</sequence>
<organism evidence="6 7">
    <name type="scientific">Rhodovulum sulfidophilum</name>
    <name type="common">Rhodobacter sulfidophilus</name>
    <dbReference type="NCBI Taxonomy" id="35806"/>
    <lineage>
        <taxon>Bacteria</taxon>
        <taxon>Pseudomonadati</taxon>
        <taxon>Pseudomonadota</taxon>
        <taxon>Alphaproteobacteria</taxon>
        <taxon>Rhodobacterales</taxon>
        <taxon>Paracoccaceae</taxon>
        <taxon>Rhodovulum</taxon>
    </lineage>
</organism>
<proteinExistence type="inferred from homology"/>
<evidence type="ECO:0000256" key="3">
    <source>
        <dbReference type="ARBA" id="ARBA00023125"/>
    </source>
</evidence>
<feature type="domain" description="HTH lysR-type" evidence="5">
    <location>
        <begin position="1"/>
        <end position="58"/>
    </location>
</feature>
<comment type="similarity">
    <text evidence="1">Belongs to the LysR transcriptional regulatory family.</text>
</comment>
<dbReference type="GO" id="GO:0005829">
    <property type="term" value="C:cytosol"/>
    <property type="evidence" value="ECO:0007669"/>
    <property type="project" value="TreeGrafter"/>
</dbReference>
<keyword evidence="4" id="KW-0804">Transcription</keyword>
<dbReference type="PANTHER" id="PTHR30419:SF31">
    <property type="entry name" value="BLR3139 PROTEIN"/>
    <property type="match status" value="1"/>
</dbReference>
<evidence type="ECO:0000256" key="2">
    <source>
        <dbReference type="ARBA" id="ARBA00023015"/>
    </source>
</evidence>
<dbReference type="PROSITE" id="PS50931">
    <property type="entry name" value="HTH_LYSR"/>
    <property type="match status" value="1"/>
</dbReference>
<keyword evidence="2" id="KW-0805">Transcription regulation</keyword>
<dbReference type="InterPro" id="IPR000847">
    <property type="entry name" value="LysR_HTH_N"/>
</dbReference>
<dbReference type="EMBL" id="QFPW01000003">
    <property type="protein sequence ID" value="PZQ50843.1"/>
    <property type="molecule type" value="Genomic_DNA"/>
</dbReference>
<dbReference type="InterPro" id="IPR005119">
    <property type="entry name" value="LysR_subst-bd"/>
</dbReference>
<name>A0A2W5Q7Z9_RHOSU</name>
<dbReference type="FunFam" id="1.10.10.10:FF:000001">
    <property type="entry name" value="LysR family transcriptional regulator"/>
    <property type="match status" value="1"/>
</dbReference>
<gene>
    <name evidence="6" type="ORF">DI556_06945</name>
</gene>
<evidence type="ECO:0000256" key="1">
    <source>
        <dbReference type="ARBA" id="ARBA00009437"/>
    </source>
</evidence>
<evidence type="ECO:0000256" key="4">
    <source>
        <dbReference type="ARBA" id="ARBA00023163"/>
    </source>
</evidence>
<evidence type="ECO:0000313" key="7">
    <source>
        <dbReference type="Proteomes" id="UP000249185"/>
    </source>
</evidence>
<dbReference type="CDD" id="cd05466">
    <property type="entry name" value="PBP2_LTTR_substrate"/>
    <property type="match status" value="1"/>
</dbReference>